<protein>
    <submittedName>
        <fullName evidence="2">Uncharacterized protein</fullName>
    </submittedName>
</protein>
<evidence type="ECO:0000256" key="1">
    <source>
        <dbReference type="SAM" id="Phobius"/>
    </source>
</evidence>
<name>A0A7I8IRB5_SPIIN</name>
<keyword evidence="1" id="KW-0472">Membrane</keyword>
<accession>A0A7I8IRB5</accession>
<dbReference type="EMBL" id="CACRZD030000005">
    <property type="protein sequence ID" value="CAA6660312.1"/>
    <property type="molecule type" value="Genomic_DNA"/>
</dbReference>
<proteinExistence type="predicted"/>
<dbReference type="AlphaFoldDB" id="A0A7I8IRB5"/>
<evidence type="ECO:0000313" key="2">
    <source>
        <dbReference type="EMBL" id="CAA2620562.1"/>
    </source>
</evidence>
<reference evidence="2 3" key="1">
    <citation type="submission" date="2019-12" db="EMBL/GenBank/DDBJ databases">
        <authorList>
            <person name="Scholz U."/>
            <person name="Mascher M."/>
            <person name="Fiebig A."/>
        </authorList>
    </citation>
    <scope>NUCLEOTIDE SEQUENCE</scope>
</reference>
<gene>
    <name evidence="2" type="ORF">SI7747_05006731</name>
</gene>
<keyword evidence="1" id="KW-0812">Transmembrane</keyword>
<organism evidence="2">
    <name type="scientific">Spirodela intermedia</name>
    <name type="common">Intermediate duckweed</name>
    <dbReference type="NCBI Taxonomy" id="51605"/>
    <lineage>
        <taxon>Eukaryota</taxon>
        <taxon>Viridiplantae</taxon>
        <taxon>Streptophyta</taxon>
        <taxon>Embryophyta</taxon>
        <taxon>Tracheophyta</taxon>
        <taxon>Spermatophyta</taxon>
        <taxon>Magnoliopsida</taxon>
        <taxon>Liliopsida</taxon>
        <taxon>Araceae</taxon>
        <taxon>Lemnoideae</taxon>
        <taxon>Spirodela</taxon>
    </lineage>
</organism>
<dbReference type="EMBL" id="LR743592">
    <property type="protein sequence ID" value="CAA2620562.1"/>
    <property type="molecule type" value="Genomic_DNA"/>
</dbReference>
<evidence type="ECO:0000313" key="3">
    <source>
        <dbReference type="Proteomes" id="UP001189122"/>
    </source>
</evidence>
<keyword evidence="1" id="KW-1133">Transmembrane helix</keyword>
<sequence>MLLDSSLMLIPVYGITLLQTFYLMLSPSFIYFL</sequence>
<feature type="transmembrane region" description="Helical" evidence="1">
    <location>
        <begin position="12"/>
        <end position="32"/>
    </location>
</feature>
<keyword evidence="3" id="KW-1185">Reference proteome</keyword>
<dbReference type="Proteomes" id="UP001189122">
    <property type="component" value="Unassembled WGS sequence"/>
</dbReference>